<dbReference type="Pfam" id="PF00881">
    <property type="entry name" value="Nitroreductase"/>
    <property type="match status" value="1"/>
</dbReference>
<gene>
    <name evidence="4" type="ORF">DGI_0699</name>
</gene>
<dbReference type="AlphaFoldDB" id="T2G8K5"/>
<dbReference type="eggNOG" id="COG0778">
    <property type="taxonomic scope" value="Bacteria"/>
</dbReference>
<dbReference type="PANTHER" id="PTHR43673">
    <property type="entry name" value="NAD(P)H NITROREDUCTASE YDGI-RELATED"/>
    <property type="match status" value="1"/>
</dbReference>
<dbReference type="InterPro" id="IPR023312">
    <property type="entry name" value="Put_nitroreductase_C_bac"/>
</dbReference>
<reference evidence="4 5" key="1">
    <citation type="journal article" date="2013" name="J. Bacteriol.">
        <title>Roles of HynAB and Ech, the only two hydrogenases found in the model sulfate reducer Desulfovibrio gigas.</title>
        <authorList>
            <person name="Morais-Silva F.O."/>
            <person name="Santos C.I."/>
            <person name="Rodrigues R."/>
            <person name="Pereira I.A."/>
            <person name="Rodrigues-Pousada C."/>
        </authorList>
    </citation>
    <scope>NUCLEOTIDE SEQUENCE [LARGE SCALE GENOMIC DNA]</scope>
    <source>
        <strain evidence="5">ATCC 19364 / DSM 1382 / NCIMB 9332 / VKM B-1759</strain>
    </source>
</reference>
<evidence type="ECO:0000313" key="5">
    <source>
        <dbReference type="Proteomes" id="UP000016587"/>
    </source>
</evidence>
<dbReference type="KEGG" id="dgg:DGI_0699"/>
<dbReference type="PANTHER" id="PTHR43673:SF10">
    <property type="entry name" value="NADH DEHYDROGENASE_NAD(P)H NITROREDUCTASE XCC3605-RELATED"/>
    <property type="match status" value="1"/>
</dbReference>
<dbReference type="OrthoDB" id="9804207at2"/>
<dbReference type="SUPFAM" id="SSF55469">
    <property type="entry name" value="FMN-dependent nitroreductase-like"/>
    <property type="match status" value="1"/>
</dbReference>
<accession>T2G8K5</accession>
<dbReference type="HOGENOM" id="CLU_070764_8_0_7"/>
<dbReference type="Gene3D" id="3.40.109.10">
    <property type="entry name" value="NADH Oxidase"/>
    <property type="match status" value="1"/>
</dbReference>
<dbReference type="PATRIC" id="fig|1121448.10.peg.706"/>
<dbReference type="RefSeq" id="WP_021759270.1">
    <property type="nucleotide sequence ID" value="NC_022444.1"/>
</dbReference>
<comment type="similarity">
    <text evidence="1">Belongs to the nitroreductase family.</text>
</comment>
<protein>
    <submittedName>
        <fullName evidence="4">Putative nitroreductase</fullName>
    </submittedName>
</protein>
<evidence type="ECO:0000259" key="3">
    <source>
        <dbReference type="Pfam" id="PF00881"/>
    </source>
</evidence>
<keyword evidence="5" id="KW-1185">Reference proteome</keyword>
<dbReference type="Proteomes" id="UP000016587">
    <property type="component" value="Chromosome"/>
</dbReference>
<evidence type="ECO:0000256" key="1">
    <source>
        <dbReference type="ARBA" id="ARBA00007118"/>
    </source>
</evidence>
<sequence length="194" mass="21083">MTVKELVLKNRSCRRFRQDAPVSMAQLEALVDIARLGPSAGNKQPLKYIVSNDPVTNATIFARLAWAGYLADWPGPVEGERPAAYIVVLLDTTIDEKTDCDHGLATQSIMLAAVEQGLAGCIIASVGREPLRAELGIPEHLKILLVLALGQPVEECVIEPLGPDGNIRYWRDEQAVHHVPKRALADVLVARHGG</sequence>
<feature type="domain" description="Nitroreductase" evidence="3">
    <location>
        <begin position="11"/>
        <end position="150"/>
    </location>
</feature>
<dbReference type="InterPro" id="IPR029479">
    <property type="entry name" value="Nitroreductase"/>
</dbReference>
<organism evidence="4 5">
    <name type="scientific">Megalodesulfovibrio gigas (strain ATCC 19364 / DSM 1382 / NCIMB 9332 / VKM B-1759)</name>
    <name type="common">Desulfovibrio gigas</name>
    <dbReference type="NCBI Taxonomy" id="1121448"/>
    <lineage>
        <taxon>Bacteria</taxon>
        <taxon>Pseudomonadati</taxon>
        <taxon>Thermodesulfobacteriota</taxon>
        <taxon>Desulfovibrionia</taxon>
        <taxon>Desulfovibrionales</taxon>
        <taxon>Desulfovibrionaceae</taxon>
        <taxon>Megalodesulfovibrio</taxon>
    </lineage>
</organism>
<dbReference type="EMBL" id="CP006585">
    <property type="protein sequence ID" value="AGW12603.1"/>
    <property type="molecule type" value="Genomic_DNA"/>
</dbReference>
<dbReference type="STRING" id="1121448.DGI_0699"/>
<proteinExistence type="inferred from homology"/>
<reference evidence="5" key="2">
    <citation type="submission" date="2013-07" db="EMBL/GenBank/DDBJ databases">
        <authorList>
            <person name="Morais-Silva F.O."/>
            <person name="Rezende A.M."/>
            <person name="Pimentel C."/>
            <person name="Resende D.M."/>
            <person name="Santos C.I."/>
            <person name="Clemente C."/>
            <person name="de Oliveira L.M."/>
            <person name="da Silva S.M."/>
            <person name="Costa D.A."/>
            <person name="Varela-Raposo A."/>
            <person name="Horacio E.C.A."/>
            <person name="Matos M."/>
            <person name="Flores O."/>
            <person name="Ruiz J.C."/>
            <person name="Rodrigues-Pousada C."/>
        </authorList>
    </citation>
    <scope>NUCLEOTIDE SEQUENCE [LARGE SCALE GENOMIC DNA]</scope>
    <source>
        <strain evidence="5">ATCC 19364 / DSM 1382 / NCIMB 9332 / VKM B-1759</strain>
    </source>
</reference>
<evidence type="ECO:0000256" key="2">
    <source>
        <dbReference type="ARBA" id="ARBA00023002"/>
    </source>
</evidence>
<dbReference type="GO" id="GO:0016491">
    <property type="term" value="F:oxidoreductase activity"/>
    <property type="evidence" value="ECO:0007669"/>
    <property type="project" value="UniProtKB-KW"/>
</dbReference>
<dbReference type="CDD" id="cd02062">
    <property type="entry name" value="Nitro_FMN_reductase"/>
    <property type="match status" value="1"/>
</dbReference>
<name>T2G8K5_MEGG1</name>
<dbReference type="InterPro" id="IPR000415">
    <property type="entry name" value="Nitroreductase-like"/>
</dbReference>
<keyword evidence="2" id="KW-0560">Oxidoreductase</keyword>
<evidence type="ECO:0000313" key="4">
    <source>
        <dbReference type="EMBL" id="AGW12603.1"/>
    </source>
</evidence>
<dbReference type="Gene3D" id="2.20.180.10">
    <property type="entry name" value="putative fmn-dependent nitroreductase like domains"/>
    <property type="match status" value="1"/>
</dbReference>